<dbReference type="Proteomes" id="UP000033551">
    <property type="component" value="Unassembled WGS sequence"/>
</dbReference>
<keyword evidence="3" id="KW-1185">Reference proteome</keyword>
<sequence>MDGGQRGGGRLSFGGLAGGVRQLGLFEGVQGPGVRLLREVRGVEAGVPGDGHGDGWAGGDDVAQLRVLPAGAGRDGLAQPCRQPVRGAFGAAGAGGEGGEVLGADRRGGPDDGGAEELL</sequence>
<evidence type="ECO:0000313" key="2">
    <source>
        <dbReference type="EMBL" id="KJY23960.1"/>
    </source>
</evidence>
<proteinExistence type="predicted"/>
<gene>
    <name evidence="2" type="ORF">VR44_36750</name>
</gene>
<dbReference type="EMBL" id="JZWV01001322">
    <property type="protein sequence ID" value="KJY23960.1"/>
    <property type="molecule type" value="Genomic_DNA"/>
</dbReference>
<feature type="region of interest" description="Disordered" evidence="1">
    <location>
        <begin position="86"/>
        <end position="119"/>
    </location>
</feature>
<comment type="caution">
    <text evidence="2">The sequence shown here is derived from an EMBL/GenBank/DDBJ whole genome shotgun (WGS) entry which is preliminary data.</text>
</comment>
<reference evidence="2 3" key="1">
    <citation type="submission" date="2015-02" db="EMBL/GenBank/DDBJ databases">
        <authorList>
            <person name="Ju K.-S."/>
            <person name="Doroghazi J.R."/>
            <person name="Metcalf W."/>
        </authorList>
    </citation>
    <scope>NUCLEOTIDE SEQUENCE [LARGE SCALE GENOMIC DNA]</scope>
    <source>
        <strain evidence="2 3">NRRL ISP-5550</strain>
    </source>
</reference>
<feature type="compositionally biased region" description="Gly residues" evidence="1">
    <location>
        <begin position="90"/>
        <end position="101"/>
    </location>
</feature>
<dbReference type="AlphaFoldDB" id="A0A0F4IPL0"/>
<evidence type="ECO:0000313" key="3">
    <source>
        <dbReference type="Proteomes" id="UP000033551"/>
    </source>
</evidence>
<dbReference type="PATRIC" id="fig|68223.7.peg.4659"/>
<name>A0A0F4IPL0_9ACTN</name>
<organism evidence="2 3">
    <name type="scientific">Streptomyces katrae</name>
    <dbReference type="NCBI Taxonomy" id="68223"/>
    <lineage>
        <taxon>Bacteria</taxon>
        <taxon>Bacillati</taxon>
        <taxon>Actinomycetota</taxon>
        <taxon>Actinomycetes</taxon>
        <taxon>Kitasatosporales</taxon>
        <taxon>Streptomycetaceae</taxon>
        <taxon>Streptomyces</taxon>
    </lineage>
</organism>
<protein>
    <submittedName>
        <fullName evidence="2">Uncharacterized protein</fullName>
    </submittedName>
</protein>
<accession>A0A0F4IPL0</accession>
<evidence type="ECO:0000256" key="1">
    <source>
        <dbReference type="SAM" id="MobiDB-lite"/>
    </source>
</evidence>